<name>A0A4V2Z1B9_9FLAO</name>
<gene>
    <name evidence="1" type="ORF">E0F91_09045</name>
</gene>
<dbReference type="AlphaFoldDB" id="A0A4V2Z1B9"/>
<accession>A0A4V2Z1B9</accession>
<evidence type="ECO:0000313" key="2">
    <source>
        <dbReference type="Proteomes" id="UP000294644"/>
    </source>
</evidence>
<sequence>MKKNIIYITLIILLTIGCAQKKNLLKKEVINSSNSISLDAYESTDGTNRIRSIINSKESNKINLDGKEYDITLFKSIVDTIKGEYTIKVDSSAKIVKIIRIRQ</sequence>
<proteinExistence type="predicted"/>
<evidence type="ECO:0000313" key="1">
    <source>
        <dbReference type="EMBL" id="TDE04198.1"/>
    </source>
</evidence>
<comment type="caution">
    <text evidence="1">The sequence shown here is derived from an EMBL/GenBank/DDBJ whole genome shotgun (WGS) entry which is preliminary data.</text>
</comment>
<dbReference type="EMBL" id="SMFN01000009">
    <property type="protein sequence ID" value="TDE04198.1"/>
    <property type="molecule type" value="Genomic_DNA"/>
</dbReference>
<organism evidence="1 2">
    <name type="scientific">Flavobacterium sandaracinum</name>
    <dbReference type="NCBI Taxonomy" id="2541733"/>
    <lineage>
        <taxon>Bacteria</taxon>
        <taxon>Pseudomonadati</taxon>
        <taxon>Bacteroidota</taxon>
        <taxon>Flavobacteriia</taxon>
        <taxon>Flavobacteriales</taxon>
        <taxon>Flavobacteriaceae</taxon>
        <taxon>Flavobacterium</taxon>
    </lineage>
</organism>
<dbReference type="RefSeq" id="WP_132066163.1">
    <property type="nucleotide sequence ID" value="NZ_SMFN01000009.1"/>
</dbReference>
<dbReference type="PROSITE" id="PS51257">
    <property type="entry name" value="PROKAR_LIPOPROTEIN"/>
    <property type="match status" value="1"/>
</dbReference>
<protein>
    <submittedName>
        <fullName evidence="1">Uncharacterized protein</fullName>
    </submittedName>
</protein>
<reference evidence="1 2" key="1">
    <citation type="submission" date="2019-03" db="EMBL/GenBank/DDBJ databases">
        <title>Flavobacterium LB-D12 sp. nov., isolated from arctic soil.</title>
        <authorList>
            <person name="Chaudhary D.K."/>
        </authorList>
    </citation>
    <scope>NUCLEOTIDE SEQUENCE [LARGE SCALE GENOMIC DNA]</scope>
    <source>
        <strain evidence="1 2">LB-D12</strain>
    </source>
</reference>
<keyword evidence="2" id="KW-1185">Reference proteome</keyword>
<dbReference type="Proteomes" id="UP000294644">
    <property type="component" value="Unassembled WGS sequence"/>
</dbReference>
<dbReference type="OrthoDB" id="9854384at2"/>